<accession>A0A2N4UJ29</accession>
<organism evidence="1 2">
    <name type="scientific">Pollutimonas nitritireducens</name>
    <dbReference type="NCBI Taxonomy" id="2045209"/>
    <lineage>
        <taxon>Bacteria</taxon>
        <taxon>Pseudomonadati</taxon>
        <taxon>Pseudomonadota</taxon>
        <taxon>Betaproteobacteria</taxon>
        <taxon>Burkholderiales</taxon>
        <taxon>Alcaligenaceae</taxon>
        <taxon>Pollutimonas</taxon>
    </lineage>
</organism>
<comment type="caution">
    <text evidence="1">The sequence shown here is derived from an EMBL/GenBank/DDBJ whole genome shotgun (WGS) entry which is preliminary data.</text>
</comment>
<dbReference type="EMBL" id="PDNV01000003">
    <property type="protein sequence ID" value="PLC55019.1"/>
    <property type="molecule type" value="Genomic_DNA"/>
</dbReference>
<name>A0A2N4UJ29_9BURK</name>
<dbReference type="RefSeq" id="WP_102069095.1">
    <property type="nucleotide sequence ID" value="NZ_PDNV01000003.1"/>
</dbReference>
<evidence type="ECO:0000313" key="2">
    <source>
        <dbReference type="Proteomes" id="UP000234328"/>
    </source>
</evidence>
<dbReference type="AlphaFoldDB" id="A0A2N4UJ29"/>
<gene>
    <name evidence="1" type="ORF">CR155_06090</name>
</gene>
<reference evidence="1 2" key="1">
    <citation type="submission" date="2017-10" db="EMBL/GenBank/DDBJ databases">
        <title>Two draft genome sequences of Pusillimonas sp. strains isolated from a nitrate- and radionuclide-contaminated groundwater in Russia.</title>
        <authorList>
            <person name="Grouzdev D.S."/>
            <person name="Tourova T.P."/>
            <person name="Goeva M.A."/>
            <person name="Babich T.L."/>
            <person name="Sokolova D.S."/>
            <person name="Abdullin R."/>
            <person name="Poltaraus A.B."/>
            <person name="Toshchakov S.V."/>
            <person name="Nazina T.N."/>
        </authorList>
    </citation>
    <scope>NUCLEOTIDE SEQUENCE [LARGE SCALE GENOMIC DNA]</scope>
    <source>
        <strain evidence="1 2">JR1/69-2-13</strain>
    </source>
</reference>
<keyword evidence="2" id="KW-1185">Reference proteome</keyword>
<proteinExistence type="predicted"/>
<evidence type="ECO:0000313" key="1">
    <source>
        <dbReference type="EMBL" id="PLC55019.1"/>
    </source>
</evidence>
<sequence length="69" mass="7588">MNKSLIYRGREVEVTTMVKSGGYGFEAHVDHRSLNIGKYEGASTEQEAFDDGILFAKQHVDLLSPDGTA</sequence>
<protein>
    <submittedName>
        <fullName evidence="1">Uncharacterized protein</fullName>
    </submittedName>
</protein>
<dbReference type="Proteomes" id="UP000234328">
    <property type="component" value="Unassembled WGS sequence"/>
</dbReference>